<organism evidence="2">
    <name type="scientific">uncultured Frankineae bacterium</name>
    <dbReference type="NCBI Taxonomy" id="437475"/>
    <lineage>
        <taxon>Bacteria</taxon>
        <taxon>Bacillati</taxon>
        <taxon>Actinomycetota</taxon>
        <taxon>Actinomycetes</taxon>
        <taxon>Frankiales</taxon>
        <taxon>environmental samples</taxon>
    </lineage>
</organism>
<gene>
    <name evidence="2" type="ORF">AVDCRST_MAG16-392</name>
</gene>
<dbReference type="InterPro" id="IPR036104">
    <property type="entry name" value="BFN_sf"/>
</dbReference>
<reference evidence="2" key="1">
    <citation type="submission" date="2020-02" db="EMBL/GenBank/DDBJ databases">
        <authorList>
            <person name="Meier V. D."/>
        </authorList>
    </citation>
    <scope>NUCLEOTIDE SEQUENCE</scope>
    <source>
        <strain evidence="2">AVDCRST_MAG16</strain>
    </source>
</reference>
<dbReference type="Pfam" id="PF02577">
    <property type="entry name" value="BFN_dom"/>
    <property type="match status" value="1"/>
</dbReference>
<proteinExistence type="predicted"/>
<feature type="domain" description="BFN" evidence="1">
    <location>
        <begin position="10"/>
        <end position="138"/>
    </location>
</feature>
<dbReference type="AlphaFoldDB" id="A0A6J4KUE0"/>
<dbReference type="EMBL" id="CADCUE010000032">
    <property type="protein sequence ID" value="CAA9315056.1"/>
    <property type="molecule type" value="Genomic_DNA"/>
</dbReference>
<dbReference type="Gene3D" id="3.10.690.10">
    <property type="entry name" value="Bifunctional nuclease domain"/>
    <property type="match status" value="1"/>
</dbReference>
<dbReference type="PANTHER" id="PTHR15160:SF1">
    <property type="entry name" value="VON HIPPEL-LINDAU DISEASE TUMOR SUPPRESSOR"/>
    <property type="match status" value="1"/>
</dbReference>
<evidence type="ECO:0000259" key="1">
    <source>
        <dbReference type="PROSITE" id="PS51658"/>
    </source>
</evidence>
<dbReference type="PANTHER" id="PTHR15160">
    <property type="entry name" value="VON HIPPEL-LINDAU PROTEIN"/>
    <property type="match status" value="1"/>
</dbReference>
<dbReference type="InterPro" id="IPR003729">
    <property type="entry name" value="Bi_nuclease_dom"/>
</dbReference>
<protein>
    <recommendedName>
        <fullName evidence="1">BFN domain-containing protein</fullName>
    </recommendedName>
</protein>
<evidence type="ECO:0000313" key="2">
    <source>
        <dbReference type="EMBL" id="CAA9315056.1"/>
    </source>
</evidence>
<sequence length="165" mass="17972">MDEAGEGTSLSELSVVGVRVELPSQQPIVLLKEVDGDRYLPIWIGAVEATAIAFAQQGVVTARPMTHDLMRDLLTAFDRTLQTVTITELREGVFYAELGFEDGVTVSARPSDAIALAMRSGATIRSEAAVLEEAGIAIPDEQEDEVEKFREFLDQISPEDFEKGS</sequence>
<accession>A0A6J4KUE0</accession>
<dbReference type="GO" id="GO:0004518">
    <property type="term" value="F:nuclease activity"/>
    <property type="evidence" value="ECO:0007669"/>
    <property type="project" value="InterPro"/>
</dbReference>
<dbReference type="SUPFAM" id="SSF103256">
    <property type="entry name" value="Hypothetical protein TM0160"/>
    <property type="match status" value="1"/>
</dbReference>
<dbReference type="PROSITE" id="PS51658">
    <property type="entry name" value="BFN"/>
    <property type="match status" value="1"/>
</dbReference>
<name>A0A6J4KUE0_9ACTN</name>